<evidence type="ECO:0008006" key="3">
    <source>
        <dbReference type="Google" id="ProtNLM"/>
    </source>
</evidence>
<accession>A0ABX3IGG3</accession>
<gene>
    <name evidence="1" type="ORF">XJ44_06360</name>
</gene>
<evidence type="ECO:0000313" key="1">
    <source>
        <dbReference type="EMBL" id="ONN26913.1"/>
    </source>
</evidence>
<keyword evidence="2" id="KW-1185">Reference proteome</keyword>
<dbReference type="EMBL" id="LBFC01000021">
    <property type="protein sequence ID" value="ONN26913.1"/>
    <property type="molecule type" value="Genomic_DNA"/>
</dbReference>
<protein>
    <recommendedName>
        <fullName evidence="3">Cyclic nucleotide-binding domain-containing protein</fullName>
    </recommendedName>
</protein>
<sequence length="238" mass="27224">MKVQGIIFTVNEIPRKLYVLKSGKVREMKKSGPVILEAGDYIAVSEYLLEIPLSGDISAIEESEIEEVSLSEEFENILRKLINLRKENTEKNFSLEDFIVDDENLDNVIEHMETLLSLSVGELPDDEETALHLIENIDDSKLITKVNYLKNFIKKFPDSKSGAELILDTAKKVYSTIGDRYITKLLCKKILLHYSDNLQICHDALNLLALVYKEEGNIMWIFYSDIAKYVGVMQNENN</sequence>
<comment type="caution">
    <text evidence="1">The sequence shown here is derived from an EMBL/GenBank/DDBJ whole genome shotgun (WGS) entry which is preliminary data.</text>
</comment>
<dbReference type="SUPFAM" id="SSF51206">
    <property type="entry name" value="cAMP-binding domain-like"/>
    <property type="match status" value="1"/>
</dbReference>
<evidence type="ECO:0000313" key="2">
    <source>
        <dbReference type="Proteomes" id="UP000242616"/>
    </source>
</evidence>
<dbReference type="Proteomes" id="UP000242616">
    <property type="component" value="Unassembled WGS sequence"/>
</dbReference>
<reference evidence="1 2" key="1">
    <citation type="submission" date="2015-06" db="EMBL/GenBank/DDBJ databases">
        <title>Genome sequencing of Thermotogales isolates from hydrothermal vents.</title>
        <authorList>
            <person name="Haverkamp T.H."/>
            <person name="Kublanov I.V."/>
            <person name="Nesbo C.L."/>
        </authorList>
    </citation>
    <scope>NUCLEOTIDE SEQUENCE [LARGE SCALE GENOMIC DNA]</scope>
    <source>
        <strain evidence="2">ik275mar</strain>
    </source>
</reference>
<name>A0ABX3IGG3_9BACT</name>
<dbReference type="InterPro" id="IPR018490">
    <property type="entry name" value="cNMP-bd_dom_sf"/>
</dbReference>
<dbReference type="RefSeq" id="WP_077198452.1">
    <property type="nucleotide sequence ID" value="NZ_LBFC01000021.1"/>
</dbReference>
<proteinExistence type="predicted"/>
<organism evidence="1 2">
    <name type="scientific">Thermosipho affectus</name>
    <dbReference type="NCBI Taxonomy" id="660294"/>
    <lineage>
        <taxon>Bacteria</taxon>
        <taxon>Thermotogati</taxon>
        <taxon>Thermotogota</taxon>
        <taxon>Thermotogae</taxon>
        <taxon>Thermotogales</taxon>
        <taxon>Fervidobacteriaceae</taxon>
        <taxon>Thermosipho</taxon>
    </lineage>
</organism>